<gene>
    <name evidence="2" type="ORF">APZ42_009670</name>
</gene>
<feature type="compositionally biased region" description="Polar residues" evidence="1">
    <location>
        <begin position="54"/>
        <end position="65"/>
    </location>
</feature>
<evidence type="ECO:0000256" key="1">
    <source>
        <dbReference type="SAM" id="MobiDB-lite"/>
    </source>
</evidence>
<protein>
    <submittedName>
        <fullName evidence="2">Uncharacterized protein</fullName>
    </submittedName>
</protein>
<dbReference type="EMBL" id="LRGB01025898">
    <property type="protein sequence ID" value="KZR96156.1"/>
    <property type="molecule type" value="Genomic_DNA"/>
</dbReference>
<evidence type="ECO:0000313" key="2">
    <source>
        <dbReference type="EMBL" id="KZR96156.1"/>
    </source>
</evidence>
<keyword evidence="3" id="KW-1185">Reference proteome</keyword>
<organism evidence="2 3">
    <name type="scientific">Daphnia magna</name>
    <dbReference type="NCBI Taxonomy" id="35525"/>
    <lineage>
        <taxon>Eukaryota</taxon>
        <taxon>Metazoa</taxon>
        <taxon>Ecdysozoa</taxon>
        <taxon>Arthropoda</taxon>
        <taxon>Crustacea</taxon>
        <taxon>Branchiopoda</taxon>
        <taxon>Diplostraca</taxon>
        <taxon>Cladocera</taxon>
        <taxon>Anomopoda</taxon>
        <taxon>Daphniidae</taxon>
        <taxon>Daphnia</taxon>
    </lineage>
</organism>
<dbReference type="AlphaFoldDB" id="A0A164DVQ0"/>
<name>A0A164DVQ0_9CRUS</name>
<accession>A0A164DVQ0</accession>
<comment type="caution">
    <text evidence="2">The sequence shown here is derived from an EMBL/GenBank/DDBJ whole genome shotgun (WGS) entry which is preliminary data.</text>
</comment>
<reference evidence="2 3" key="1">
    <citation type="submission" date="2016-03" db="EMBL/GenBank/DDBJ databases">
        <title>EvidentialGene: Evidence-directed Construction of Genes on Genomes.</title>
        <authorList>
            <person name="Gilbert D.G."/>
            <person name="Choi J.-H."/>
            <person name="Mockaitis K."/>
            <person name="Colbourne J."/>
            <person name="Pfrender M."/>
        </authorList>
    </citation>
    <scope>NUCLEOTIDE SEQUENCE [LARGE SCALE GENOMIC DNA]</scope>
    <source>
        <strain evidence="2 3">Xinb3</strain>
        <tissue evidence="2">Complete organism</tissue>
    </source>
</reference>
<evidence type="ECO:0000313" key="3">
    <source>
        <dbReference type="Proteomes" id="UP000076858"/>
    </source>
</evidence>
<dbReference type="Proteomes" id="UP000076858">
    <property type="component" value="Unassembled WGS sequence"/>
</dbReference>
<proteinExistence type="predicted"/>
<feature type="non-terminal residue" evidence="2">
    <location>
        <position position="1"/>
    </location>
</feature>
<feature type="region of interest" description="Disordered" evidence="1">
    <location>
        <begin position="47"/>
        <end position="78"/>
    </location>
</feature>
<sequence length="78" mass="8823">ISTQLLQQNTTSHYCNSHTTTYPNHYASYQSIFNPIHSLRAIDRAPTEKEEAAKTTNALISQKPNHSSKKIESILTHN</sequence>